<evidence type="ECO:0000256" key="2">
    <source>
        <dbReference type="ARBA" id="ARBA00022692"/>
    </source>
</evidence>
<feature type="transmembrane region" description="Helical" evidence="8">
    <location>
        <begin position="445"/>
        <end position="470"/>
    </location>
</feature>
<dbReference type="GO" id="GO:0016941">
    <property type="term" value="F:natriuretic peptide receptor activity"/>
    <property type="evidence" value="ECO:0007669"/>
    <property type="project" value="TreeGrafter"/>
</dbReference>
<sequence length="507" mass="57018">MSCFMSLCLSIWVVLMMPGRTSALNDNINVMVMLPFNNTYLFSYPRVSPAIEYARKTLERAELFAGLKFNVRYENSACGVDALYALVDTQGDERPNLVLGPVCEYAAAQVTRVASHWNIPVISAGALATGFRLKNSETSEYSHLTRIAPTYLKMAETFQAIFEHFAWRTAYLIYDDDKDERNCYFTMEGVYMVLSDYHIVTDFAVLNSQEERVDADGIITSVYGSEVVIMCARADTVRELMLASHRRKLTSDSHIFFNIELFNSSSYGDGSWRRGDKYDNEAKAAYSFLNTVTLLRSTKPEFEDFSVEMKKSLQQSGIPVCEDCSAVNMFMEGFHDALLLYAIALREVMSTGLTKKNGLEITHSMWNRTFEGIAGQVSLDASGDRNGDFSVIRMTDPEAGTHETIMNYFGTNGTFVTMPGFKREWFSLRSAPPPPKHIEPSSGGLGVSAVTGLIVGGILGMALLMAFYFFRKNYRITIERRTPREECDIGKHRQLREDSIRSNFSAA</sequence>
<evidence type="ECO:0000256" key="3">
    <source>
        <dbReference type="ARBA" id="ARBA00022729"/>
    </source>
</evidence>
<feature type="domain" description="Receptor ligand binding region" evidence="10">
    <location>
        <begin position="47"/>
        <end position="395"/>
    </location>
</feature>
<evidence type="ECO:0000256" key="7">
    <source>
        <dbReference type="ARBA" id="ARBA00023180"/>
    </source>
</evidence>
<protein>
    <recommendedName>
        <fullName evidence="10">Receptor ligand binding region domain-containing protein</fullName>
    </recommendedName>
</protein>
<dbReference type="EMBL" id="JAWDJR010000005">
    <property type="protein sequence ID" value="KAK9974511.1"/>
    <property type="molecule type" value="Genomic_DNA"/>
</dbReference>
<dbReference type="InterPro" id="IPR028082">
    <property type="entry name" value="Peripla_BP_I"/>
</dbReference>
<gene>
    <name evidence="11" type="ORF">ABG768_022600</name>
</gene>
<dbReference type="InterPro" id="IPR001170">
    <property type="entry name" value="ANPR/GUC"/>
</dbReference>
<feature type="signal peptide" evidence="9">
    <location>
        <begin position="1"/>
        <end position="23"/>
    </location>
</feature>
<dbReference type="PROSITE" id="PS00458">
    <property type="entry name" value="ANF_RECEPTORS"/>
    <property type="match status" value="1"/>
</dbReference>
<dbReference type="InterPro" id="IPR001828">
    <property type="entry name" value="ANF_lig-bd_rcpt"/>
</dbReference>
<dbReference type="PRINTS" id="PR00255">
    <property type="entry name" value="NATPEPTIDER"/>
</dbReference>
<evidence type="ECO:0000313" key="12">
    <source>
        <dbReference type="Proteomes" id="UP001479290"/>
    </source>
</evidence>
<dbReference type="AlphaFoldDB" id="A0AAW2ALF5"/>
<dbReference type="PANTHER" id="PTHR44755:SF11">
    <property type="entry name" value="ATRIAL NATRIURETIC PEPTIDE RECEPTOR 3 ISOFORM X1"/>
    <property type="match status" value="1"/>
</dbReference>
<reference evidence="11 12" key="1">
    <citation type="submission" date="2024-05" db="EMBL/GenBank/DDBJ databases">
        <title>A high-quality chromosomal-level genome assembly of Topmouth culter (Culter alburnus).</title>
        <authorList>
            <person name="Zhao H."/>
        </authorList>
    </citation>
    <scope>NUCLEOTIDE SEQUENCE [LARGE SCALE GENOMIC DNA]</scope>
    <source>
        <strain evidence="11">CATC2023</strain>
        <tissue evidence="11">Muscle</tissue>
    </source>
</reference>
<evidence type="ECO:0000313" key="11">
    <source>
        <dbReference type="EMBL" id="KAK9974511.1"/>
    </source>
</evidence>
<dbReference type="GO" id="GO:0016020">
    <property type="term" value="C:membrane"/>
    <property type="evidence" value="ECO:0007669"/>
    <property type="project" value="UniProtKB-SubCell"/>
</dbReference>
<dbReference type="GO" id="GO:0007165">
    <property type="term" value="P:signal transduction"/>
    <property type="evidence" value="ECO:0007669"/>
    <property type="project" value="TreeGrafter"/>
</dbReference>
<dbReference type="Gene3D" id="3.40.50.2300">
    <property type="match status" value="2"/>
</dbReference>
<evidence type="ECO:0000256" key="5">
    <source>
        <dbReference type="ARBA" id="ARBA00023136"/>
    </source>
</evidence>
<evidence type="ECO:0000256" key="8">
    <source>
        <dbReference type="SAM" id="Phobius"/>
    </source>
</evidence>
<proteinExistence type="predicted"/>
<keyword evidence="7" id="KW-0325">Glycoprotein</keyword>
<keyword evidence="12" id="KW-1185">Reference proteome</keyword>
<dbReference type="FunFam" id="3.40.50.2300:FF:000147">
    <property type="entry name" value="Atrial natriuretic peptide receptor 3"/>
    <property type="match status" value="1"/>
</dbReference>
<dbReference type="SUPFAM" id="SSF53822">
    <property type="entry name" value="Periplasmic binding protein-like I"/>
    <property type="match status" value="1"/>
</dbReference>
<evidence type="ECO:0000256" key="6">
    <source>
        <dbReference type="ARBA" id="ARBA00023170"/>
    </source>
</evidence>
<organism evidence="11 12">
    <name type="scientific">Culter alburnus</name>
    <name type="common">Topmouth culter</name>
    <dbReference type="NCBI Taxonomy" id="194366"/>
    <lineage>
        <taxon>Eukaryota</taxon>
        <taxon>Metazoa</taxon>
        <taxon>Chordata</taxon>
        <taxon>Craniata</taxon>
        <taxon>Vertebrata</taxon>
        <taxon>Euteleostomi</taxon>
        <taxon>Actinopterygii</taxon>
        <taxon>Neopterygii</taxon>
        <taxon>Teleostei</taxon>
        <taxon>Ostariophysi</taxon>
        <taxon>Cypriniformes</taxon>
        <taxon>Xenocyprididae</taxon>
        <taxon>Xenocypridinae</taxon>
        <taxon>Culter</taxon>
    </lineage>
</organism>
<comment type="caution">
    <text evidence="11">The sequence shown here is derived from an EMBL/GenBank/DDBJ whole genome shotgun (WGS) entry which is preliminary data.</text>
</comment>
<evidence type="ECO:0000256" key="9">
    <source>
        <dbReference type="SAM" id="SignalP"/>
    </source>
</evidence>
<evidence type="ECO:0000259" key="10">
    <source>
        <dbReference type="Pfam" id="PF01094"/>
    </source>
</evidence>
<feature type="chain" id="PRO_5043878625" description="Receptor ligand binding region domain-containing protein" evidence="9">
    <location>
        <begin position="24"/>
        <end position="507"/>
    </location>
</feature>
<keyword evidence="4 8" id="KW-1133">Transmembrane helix</keyword>
<keyword evidence="6" id="KW-0675">Receptor</keyword>
<keyword evidence="5 8" id="KW-0472">Membrane</keyword>
<dbReference type="PANTHER" id="PTHR44755">
    <property type="entry name" value="NATRIURETIC PEPTIDE RECEPTOR 3-RELATED"/>
    <property type="match status" value="1"/>
</dbReference>
<evidence type="ECO:0000256" key="1">
    <source>
        <dbReference type="ARBA" id="ARBA00004479"/>
    </source>
</evidence>
<name>A0AAW2ALF5_CULAL</name>
<keyword evidence="2 8" id="KW-0812">Transmembrane</keyword>
<accession>A0AAW2ALF5</accession>
<dbReference type="Proteomes" id="UP001479290">
    <property type="component" value="Unassembled WGS sequence"/>
</dbReference>
<comment type="subcellular location">
    <subcellularLocation>
        <location evidence="1">Membrane</location>
        <topology evidence="1">Single-pass type I membrane protein</topology>
    </subcellularLocation>
</comment>
<evidence type="ECO:0000256" key="4">
    <source>
        <dbReference type="ARBA" id="ARBA00022989"/>
    </source>
</evidence>
<dbReference type="InterPro" id="IPR052612">
    <property type="entry name" value="ANP_Clearance_Receptor"/>
</dbReference>
<keyword evidence="3 9" id="KW-0732">Signal</keyword>
<dbReference type="GO" id="GO:0017046">
    <property type="term" value="F:peptide hormone binding"/>
    <property type="evidence" value="ECO:0007669"/>
    <property type="project" value="TreeGrafter"/>
</dbReference>
<dbReference type="Pfam" id="PF01094">
    <property type="entry name" value="ANF_receptor"/>
    <property type="match status" value="1"/>
</dbReference>